<dbReference type="AlphaFoldDB" id="A0A8T0G393"/>
<name>A0A8T0G393_ARGBR</name>
<feature type="transmembrane region" description="Helical" evidence="1">
    <location>
        <begin position="594"/>
        <end position="616"/>
    </location>
</feature>
<dbReference type="Proteomes" id="UP000807504">
    <property type="component" value="Unassembled WGS sequence"/>
</dbReference>
<proteinExistence type="predicted"/>
<feature type="transmembrane region" description="Helical" evidence="1">
    <location>
        <begin position="511"/>
        <end position="528"/>
    </location>
</feature>
<feature type="transmembrane region" description="Helical" evidence="1">
    <location>
        <begin position="636"/>
        <end position="658"/>
    </location>
</feature>
<evidence type="ECO:0000313" key="4">
    <source>
        <dbReference type="EMBL" id="KAF8796918.1"/>
    </source>
</evidence>
<gene>
    <name evidence="4" type="ORF">HNY73_001246</name>
</gene>
<feature type="signal peptide" evidence="2">
    <location>
        <begin position="1"/>
        <end position="22"/>
    </location>
</feature>
<dbReference type="PANTHER" id="PTHR11161:SF0">
    <property type="entry name" value="O-ACYLTRANSFERASE LIKE PROTEIN"/>
    <property type="match status" value="1"/>
</dbReference>
<dbReference type="OrthoDB" id="118951at2759"/>
<feature type="transmembrane region" description="Helical" evidence="1">
    <location>
        <begin position="701"/>
        <end position="722"/>
    </location>
</feature>
<dbReference type="InterPro" id="IPR002656">
    <property type="entry name" value="Acyl_transf_3_dom"/>
</dbReference>
<reference evidence="4" key="1">
    <citation type="journal article" date="2020" name="bioRxiv">
        <title>Chromosome-level reference genome of the European wasp spider Argiope bruennichi: a resource for studies on range expansion and evolutionary adaptation.</title>
        <authorList>
            <person name="Sheffer M.M."/>
            <person name="Hoppe A."/>
            <person name="Krehenwinkel H."/>
            <person name="Uhl G."/>
            <person name="Kuss A.W."/>
            <person name="Jensen L."/>
            <person name="Jensen C."/>
            <person name="Gillespie R.G."/>
            <person name="Hoff K.J."/>
            <person name="Prost S."/>
        </authorList>
    </citation>
    <scope>NUCLEOTIDE SEQUENCE</scope>
</reference>
<feature type="transmembrane region" description="Helical" evidence="1">
    <location>
        <begin position="420"/>
        <end position="441"/>
    </location>
</feature>
<dbReference type="OMA" id="ERNECED"/>
<reference evidence="4" key="2">
    <citation type="submission" date="2020-06" db="EMBL/GenBank/DDBJ databases">
        <authorList>
            <person name="Sheffer M."/>
        </authorList>
    </citation>
    <scope>NUCLEOTIDE SEQUENCE</scope>
</reference>
<comment type="caution">
    <text evidence="4">The sequence shown here is derived from an EMBL/GenBank/DDBJ whole genome shotgun (WGS) entry which is preliminary data.</text>
</comment>
<dbReference type="EMBL" id="JABXBU010000001">
    <property type="protein sequence ID" value="KAF8796918.1"/>
    <property type="molecule type" value="Genomic_DNA"/>
</dbReference>
<protein>
    <submittedName>
        <fullName evidence="4">Nose resistant to fluoxetine protein 6 like protein</fullName>
    </submittedName>
</protein>
<evidence type="ECO:0000256" key="2">
    <source>
        <dbReference type="SAM" id="SignalP"/>
    </source>
</evidence>
<dbReference type="InterPro" id="IPR006621">
    <property type="entry name" value="Nose-resist-to-fluoxetine_N"/>
</dbReference>
<dbReference type="GO" id="GO:0016747">
    <property type="term" value="F:acyltransferase activity, transferring groups other than amino-acyl groups"/>
    <property type="evidence" value="ECO:0007669"/>
    <property type="project" value="InterPro"/>
</dbReference>
<feature type="transmembrane region" description="Helical" evidence="1">
    <location>
        <begin position="226"/>
        <end position="250"/>
    </location>
</feature>
<dbReference type="Pfam" id="PF01757">
    <property type="entry name" value="Acyl_transf_3"/>
    <property type="match status" value="1"/>
</dbReference>
<feature type="transmembrane region" description="Helical" evidence="1">
    <location>
        <begin position="340"/>
        <end position="360"/>
    </location>
</feature>
<feature type="chain" id="PRO_5035913285" evidence="2">
    <location>
        <begin position="23"/>
        <end position="744"/>
    </location>
</feature>
<keyword evidence="1" id="KW-1133">Transmembrane helix</keyword>
<feature type="transmembrane region" description="Helical" evidence="1">
    <location>
        <begin position="670"/>
        <end position="689"/>
    </location>
</feature>
<dbReference type="PANTHER" id="PTHR11161">
    <property type="entry name" value="O-ACYLTRANSFERASE"/>
    <property type="match status" value="1"/>
</dbReference>
<accession>A0A8T0G393</accession>
<feature type="transmembrane region" description="Helical" evidence="1">
    <location>
        <begin position="372"/>
        <end position="400"/>
    </location>
</feature>
<evidence type="ECO:0000313" key="5">
    <source>
        <dbReference type="Proteomes" id="UP000807504"/>
    </source>
</evidence>
<keyword evidence="1" id="KW-0812">Transmembrane</keyword>
<evidence type="ECO:0000259" key="3">
    <source>
        <dbReference type="SMART" id="SM00703"/>
    </source>
</evidence>
<dbReference type="Pfam" id="PF20146">
    <property type="entry name" value="NRF"/>
    <property type="match status" value="1"/>
</dbReference>
<dbReference type="SMART" id="SM00703">
    <property type="entry name" value="NRF"/>
    <property type="match status" value="1"/>
</dbReference>
<evidence type="ECO:0000256" key="1">
    <source>
        <dbReference type="SAM" id="Phobius"/>
    </source>
</evidence>
<feature type="transmembrane region" description="Helical" evidence="1">
    <location>
        <begin position="565"/>
        <end position="582"/>
    </location>
</feature>
<keyword evidence="5" id="KW-1185">Reference proteome</keyword>
<dbReference type="InterPro" id="IPR052728">
    <property type="entry name" value="O2_lipid_transport_reg"/>
</dbReference>
<keyword evidence="1" id="KW-0472">Membrane</keyword>
<keyword evidence="2" id="KW-0732">Signal</keyword>
<feature type="transmembrane region" description="Helical" evidence="1">
    <location>
        <begin position="488"/>
        <end position="504"/>
    </location>
</feature>
<sequence length="744" mass="85050">MYLDTKTLIILLILYLNNFAFAYNEGSETDFQFTKIIQKSAEHIHVLENLKLASEEDKNILKEFEASVPKNIYPILIDLFAKTSIKCWRDLIYLFENIKSPDGWSLKMLDAYGKPESGILLGNLKWIGEYDECLSSFAPPKKNTTVGNYHGKYCTLQVPLKQGDMPLPLVIAVCLPESCNPNGRILSSVTNLKLNGSLPNFDDRIDSALSNTTLTCKPSSKKLTTAAIVVISLMSLFLLLAIIGSSITVFEYYAKENTTKFTIFRTDDTDKLSINGDIESTSTADSDVFLVDTGSLVTLPYCVEKCKPFLNCFCIFTNGEKILNTSRAEGQLPCLHGIRFLSMTWIIVCHSYAFVFLVVRNLAETIDYVDHWLFQIILNGFYSVDSFFLLSGFLVAYIFFQQVPKNDGKIPWFYFYVHRYIRLTPAYMMIIAFWTTIYPYLSSGPLSLDVDIDYNCKTNWWWNLLYINNFQSTADQCMGWSWYLANDMQFYIISPLLLVTLWRWPKIGYSILGLLFSITLISSFVISYEYNLIPGLENIVDEAKKGADYMERWTNFFDKLYIKPYTRVGPYLIGILLAYYLHKRKQYNATKLNLITLLVGWMIASGITLACVFGLYHQKLTLVGSSFYNALSHVGFALGLAWVIFVCIIGQAGVINSILSWKAWIPLSRLTYCAYLIHPIVLFGYYSSVKRLVEFNHINMVMFYLGFLIVSYSAAGIASLLFESPVIRLERLLRDKLNSRRHTS</sequence>
<feature type="domain" description="Nose resistant-to-fluoxetine protein N-terminal" evidence="3">
    <location>
        <begin position="84"/>
        <end position="212"/>
    </location>
</feature>
<organism evidence="4 5">
    <name type="scientific">Argiope bruennichi</name>
    <name type="common">Wasp spider</name>
    <name type="synonym">Aranea bruennichi</name>
    <dbReference type="NCBI Taxonomy" id="94029"/>
    <lineage>
        <taxon>Eukaryota</taxon>
        <taxon>Metazoa</taxon>
        <taxon>Ecdysozoa</taxon>
        <taxon>Arthropoda</taxon>
        <taxon>Chelicerata</taxon>
        <taxon>Arachnida</taxon>
        <taxon>Araneae</taxon>
        <taxon>Araneomorphae</taxon>
        <taxon>Entelegynae</taxon>
        <taxon>Araneoidea</taxon>
        <taxon>Araneidae</taxon>
        <taxon>Argiope</taxon>
    </lineage>
</organism>